<dbReference type="STRING" id="356305.SAMN05421841_1067"/>
<keyword evidence="2" id="KW-1185">Reference proteome</keyword>
<dbReference type="AlphaFoldDB" id="A0A1I0P9N5"/>
<gene>
    <name evidence="1" type="ORF">SAMN05421841_1067</name>
</gene>
<evidence type="ECO:0000313" key="1">
    <source>
        <dbReference type="EMBL" id="SEW10771.1"/>
    </source>
</evidence>
<dbReference type="OrthoDB" id="1277034at2"/>
<dbReference type="Proteomes" id="UP000199469">
    <property type="component" value="Unassembled WGS sequence"/>
</dbReference>
<organism evidence="1 2">
    <name type="scientific">Chryseobacterium wanjuense</name>
    <dbReference type="NCBI Taxonomy" id="356305"/>
    <lineage>
        <taxon>Bacteria</taxon>
        <taxon>Pseudomonadati</taxon>
        <taxon>Bacteroidota</taxon>
        <taxon>Flavobacteriia</taxon>
        <taxon>Flavobacteriales</taxon>
        <taxon>Weeksellaceae</taxon>
        <taxon>Chryseobacterium group</taxon>
        <taxon>Chryseobacterium</taxon>
    </lineage>
</organism>
<protein>
    <submittedName>
        <fullName evidence="1">Uncharacterized protein</fullName>
    </submittedName>
</protein>
<evidence type="ECO:0000313" key="2">
    <source>
        <dbReference type="Proteomes" id="UP000199469"/>
    </source>
</evidence>
<accession>A0A1I0P9N5</accession>
<proteinExistence type="predicted"/>
<dbReference type="EMBL" id="FOIU01000001">
    <property type="protein sequence ID" value="SEW10771.1"/>
    <property type="molecule type" value="Genomic_DNA"/>
</dbReference>
<name>A0A1I0P9N5_9FLAO</name>
<sequence length="121" mass="14017">MEKTVLPQKNLQGIWEFITGYEPAFFDVQIGDRWHFQYNVNPSNPAVGKVDMFRAGTLYKSGSFIQREFQDPGPHDYDLEINLEGIFRSYKITTISETRLTLQSPAPYRYPATFDKVQSKS</sequence>
<dbReference type="RefSeq" id="WP_089790978.1">
    <property type="nucleotide sequence ID" value="NZ_FOIU01000001.1"/>
</dbReference>
<reference evidence="2" key="1">
    <citation type="submission" date="2016-10" db="EMBL/GenBank/DDBJ databases">
        <authorList>
            <person name="Varghese N."/>
            <person name="Submissions S."/>
        </authorList>
    </citation>
    <scope>NUCLEOTIDE SEQUENCE [LARGE SCALE GENOMIC DNA]</scope>
    <source>
        <strain evidence="2">DSM 17724</strain>
    </source>
</reference>